<dbReference type="Gene3D" id="4.10.240.10">
    <property type="entry name" value="Zn(2)-C6 fungal-type DNA-binding domain"/>
    <property type="match status" value="1"/>
</dbReference>
<dbReference type="RefSeq" id="XP_026604270.1">
    <property type="nucleotide sequence ID" value="XM_026746790.1"/>
</dbReference>
<dbReference type="InterPro" id="IPR007219">
    <property type="entry name" value="XnlR_reg_dom"/>
</dbReference>
<dbReference type="GO" id="GO:0003677">
    <property type="term" value="F:DNA binding"/>
    <property type="evidence" value="ECO:0007669"/>
    <property type="project" value="UniProtKB-KW"/>
</dbReference>
<sequence>MPKRKVEPWSEDQCNNTYRRKRSLRACGECRRRKRKCDGRMPCSSCAGHGYRCDVGLTALSPVQTNGVEKLDEPSPEITSENQPAKQGNQETGDPWDTVVTQKRRSRIISRHSAAALPRVLGHELDDPSPPRLHSYAWNMGIRTECRTKFVSQITSLISEEECLSLSNVFFSTVESAFAFIEREWYFQRVQSRWQSMQSEPGLEAVMCGVIALGSFFSNPSHYLESKFIDQCVLILDMANAEPNAYLGTEFLAGWILRSLYMRLTTRPYMACMASQMAMHIAEVLGFHRELTSRSMITTSDELNVDREEAETRRRYFWTAWSLNYILSTEYGLTPVQLRAVTCHLPSREIARAPAGILKFVEAVRVLQDGCEDHENQVPRGEIEHYLGRLTVSEEDGTALLATFCADICLCLLRRVLCVTRAINKSSTCTAVTILKKAFGKIRELVDLQQPWWNLVSIPFQTICVCLWFNSMPMLSLLRDAMDLLRLLAHTFDTQMTREALATAQHLISASQDQEETKSRLRQAALDNLLQSHSATDVNLLFPDAGLDLLDDWLALPF</sequence>
<dbReference type="GO" id="GO:0009410">
    <property type="term" value="P:response to xenobiotic stimulus"/>
    <property type="evidence" value="ECO:0007669"/>
    <property type="project" value="TreeGrafter"/>
</dbReference>
<dbReference type="SUPFAM" id="SSF57701">
    <property type="entry name" value="Zn2/Cys6 DNA-binding domain"/>
    <property type="match status" value="1"/>
</dbReference>
<dbReference type="SMART" id="SM00066">
    <property type="entry name" value="GAL4"/>
    <property type="match status" value="1"/>
</dbReference>
<evidence type="ECO:0000313" key="10">
    <source>
        <dbReference type="Proteomes" id="UP000256690"/>
    </source>
</evidence>
<evidence type="ECO:0000256" key="6">
    <source>
        <dbReference type="ARBA" id="ARBA00023242"/>
    </source>
</evidence>
<evidence type="ECO:0000256" key="2">
    <source>
        <dbReference type="ARBA" id="ARBA00022833"/>
    </source>
</evidence>
<dbReference type="GO" id="GO:0006351">
    <property type="term" value="P:DNA-templated transcription"/>
    <property type="evidence" value="ECO:0007669"/>
    <property type="project" value="InterPro"/>
</dbReference>
<dbReference type="GeneID" id="38115144"/>
<feature type="compositionally biased region" description="Polar residues" evidence="7">
    <location>
        <begin position="77"/>
        <end position="92"/>
    </location>
</feature>
<dbReference type="PANTHER" id="PTHR31779:SF4">
    <property type="entry name" value="2-NITROPROPANE DIOXYGENASE FAMILY, PUTATIVE (AFU_ORTHOLOGUE AFUA_2G17430)-RELATED"/>
    <property type="match status" value="1"/>
</dbReference>
<accession>A0A3D8S4J2</accession>
<dbReference type="CDD" id="cd00067">
    <property type="entry name" value="GAL4"/>
    <property type="match status" value="1"/>
</dbReference>
<gene>
    <name evidence="9" type="ORF">DSM5745_04774</name>
</gene>
<dbReference type="AlphaFoldDB" id="A0A3D8S4J2"/>
<dbReference type="CDD" id="cd12148">
    <property type="entry name" value="fungal_TF_MHR"/>
    <property type="match status" value="1"/>
</dbReference>
<evidence type="ECO:0000259" key="8">
    <source>
        <dbReference type="PROSITE" id="PS50048"/>
    </source>
</evidence>
<keyword evidence="10" id="KW-1185">Reference proteome</keyword>
<keyword evidence="3" id="KW-0805">Transcription regulation</keyword>
<feature type="domain" description="Zn(2)-C6 fungal-type" evidence="8">
    <location>
        <begin position="26"/>
        <end position="53"/>
    </location>
</feature>
<dbReference type="InterPro" id="IPR052478">
    <property type="entry name" value="Metabolite_Synth_Reg"/>
</dbReference>
<dbReference type="SMART" id="SM00906">
    <property type="entry name" value="Fungal_trans"/>
    <property type="match status" value="1"/>
</dbReference>
<evidence type="ECO:0000256" key="3">
    <source>
        <dbReference type="ARBA" id="ARBA00023015"/>
    </source>
</evidence>
<evidence type="ECO:0000256" key="5">
    <source>
        <dbReference type="ARBA" id="ARBA00023163"/>
    </source>
</evidence>
<protein>
    <recommendedName>
        <fullName evidence="8">Zn(2)-C6 fungal-type domain-containing protein</fullName>
    </recommendedName>
</protein>
<dbReference type="Pfam" id="PF00172">
    <property type="entry name" value="Zn_clus"/>
    <property type="match status" value="1"/>
</dbReference>
<dbReference type="PROSITE" id="PS50048">
    <property type="entry name" value="ZN2_CY6_FUNGAL_2"/>
    <property type="match status" value="1"/>
</dbReference>
<dbReference type="PANTHER" id="PTHR31779">
    <property type="entry name" value="2-NITROPROPANE DIOXYGENASE FAMILY, PUTATIVE (AFU_ORTHOLOGUE AFUA_2G17430)-RELATED"/>
    <property type="match status" value="1"/>
</dbReference>
<comment type="caution">
    <text evidence="9">The sequence shown here is derived from an EMBL/GenBank/DDBJ whole genome shotgun (WGS) entry which is preliminary data.</text>
</comment>
<evidence type="ECO:0000256" key="7">
    <source>
        <dbReference type="SAM" id="MobiDB-lite"/>
    </source>
</evidence>
<dbReference type="PROSITE" id="PS00463">
    <property type="entry name" value="ZN2_CY6_FUNGAL_1"/>
    <property type="match status" value="1"/>
</dbReference>
<dbReference type="GO" id="GO:0000981">
    <property type="term" value="F:DNA-binding transcription factor activity, RNA polymerase II-specific"/>
    <property type="evidence" value="ECO:0007669"/>
    <property type="project" value="InterPro"/>
</dbReference>
<organism evidence="9 10">
    <name type="scientific">Aspergillus mulundensis</name>
    <dbReference type="NCBI Taxonomy" id="1810919"/>
    <lineage>
        <taxon>Eukaryota</taxon>
        <taxon>Fungi</taxon>
        <taxon>Dikarya</taxon>
        <taxon>Ascomycota</taxon>
        <taxon>Pezizomycotina</taxon>
        <taxon>Eurotiomycetes</taxon>
        <taxon>Eurotiomycetidae</taxon>
        <taxon>Eurotiales</taxon>
        <taxon>Aspergillaceae</taxon>
        <taxon>Aspergillus</taxon>
        <taxon>Aspergillus subgen. Nidulantes</taxon>
    </lineage>
</organism>
<dbReference type="InterPro" id="IPR001138">
    <property type="entry name" value="Zn2Cys6_DnaBD"/>
</dbReference>
<keyword evidence="4" id="KW-0238">DNA-binding</keyword>
<dbReference type="GO" id="GO:0008270">
    <property type="term" value="F:zinc ion binding"/>
    <property type="evidence" value="ECO:0007669"/>
    <property type="project" value="InterPro"/>
</dbReference>
<keyword evidence="6" id="KW-0539">Nucleus</keyword>
<evidence type="ECO:0000256" key="4">
    <source>
        <dbReference type="ARBA" id="ARBA00023125"/>
    </source>
</evidence>
<evidence type="ECO:0000313" key="9">
    <source>
        <dbReference type="EMBL" id="RDW81217.1"/>
    </source>
</evidence>
<dbReference type="EMBL" id="PVWQ01000005">
    <property type="protein sequence ID" value="RDW81217.1"/>
    <property type="molecule type" value="Genomic_DNA"/>
</dbReference>
<dbReference type="Proteomes" id="UP000256690">
    <property type="component" value="Unassembled WGS sequence"/>
</dbReference>
<keyword evidence="1" id="KW-0479">Metal-binding</keyword>
<name>A0A3D8S4J2_9EURO</name>
<keyword evidence="2" id="KW-0862">Zinc</keyword>
<dbReference type="InterPro" id="IPR036864">
    <property type="entry name" value="Zn2-C6_fun-type_DNA-bd_sf"/>
</dbReference>
<reference evidence="9 10" key="1">
    <citation type="journal article" date="2018" name="IMA Fungus">
        <title>IMA Genome-F 9: Draft genome sequence of Annulohypoxylon stygium, Aspergillus mulundensis, Berkeleyomyces basicola (syn. Thielaviopsis basicola), Ceratocystis smalleyi, two Cercospora beticola strains, Coleophoma cylindrospora, Fusarium fracticaudum, Phialophora cf. hyalina, and Morchella septimelata.</title>
        <authorList>
            <person name="Wingfield B.D."/>
            <person name="Bills G.F."/>
            <person name="Dong Y."/>
            <person name="Huang W."/>
            <person name="Nel W.J."/>
            <person name="Swalarsk-Parry B.S."/>
            <person name="Vaghefi N."/>
            <person name="Wilken P.M."/>
            <person name="An Z."/>
            <person name="de Beer Z.W."/>
            <person name="De Vos L."/>
            <person name="Chen L."/>
            <person name="Duong T.A."/>
            <person name="Gao Y."/>
            <person name="Hammerbacher A."/>
            <person name="Kikkert J.R."/>
            <person name="Li Y."/>
            <person name="Li H."/>
            <person name="Li K."/>
            <person name="Li Q."/>
            <person name="Liu X."/>
            <person name="Ma X."/>
            <person name="Naidoo K."/>
            <person name="Pethybridge S.J."/>
            <person name="Sun J."/>
            <person name="Steenkamp E.T."/>
            <person name="van der Nest M.A."/>
            <person name="van Wyk S."/>
            <person name="Wingfield M.J."/>
            <person name="Xiong C."/>
            <person name="Yue Q."/>
            <person name="Zhang X."/>
        </authorList>
    </citation>
    <scope>NUCLEOTIDE SEQUENCE [LARGE SCALE GENOMIC DNA]</scope>
    <source>
        <strain evidence="9 10">DSM 5745</strain>
    </source>
</reference>
<dbReference type="Pfam" id="PF04082">
    <property type="entry name" value="Fungal_trans"/>
    <property type="match status" value="1"/>
</dbReference>
<keyword evidence="5" id="KW-0804">Transcription</keyword>
<proteinExistence type="predicted"/>
<feature type="region of interest" description="Disordered" evidence="7">
    <location>
        <begin position="66"/>
        <end position="97"/>
    </location>
</feature>
<dbReference type="OrthoDB" id="4064873at2759"/>
<evidence type="ECO:0000256" key="1">
    <source>
        <dbReference type="ARBA" id="ARBA00022723"/>
    </source>
</evidence>